<dbReference type="EMBL" id="BAABME010002989">
    <property type="protein sequence ID" value="GAA0156960.1"/>
    <property type="molecule type" value="Genomic_DNA"/>
</dbReference>
<sequence length="186" mass="21420">MIFAHVDEFRSLIREYALVTRREVKLPNNENPFKVFCSKNSSEENMSIKSISEAHTCGLVIKNRQVNVKFLAMKYVNQLLLRASSDHAWFYCYNQDGEEQMFLRIYVCLSPLKADFKDGGRKFVYFDGCFLKGFFKGQILAAVGLDAYNCIYHIAWAVVEVENTQSGTWFVNLLHEDLGMDVAAEE</sequence>
<evidence type="ECO:0000313" key="2">
    <source>
        <dbReference type="Proteomes" id="UP001454036"/>
    </source>
</evidence>
<protein>
    <submittedName>
        <fullName evidence="1">Uncharacterized protein</fullName>
    </submittedName>
</protein>
<reference evidence="1 2" key="1">
    <citation type="submission" date="2024-01" db="EMBL/GenBank/DDBJ databases">
        <title>The complete chloroplast genome sequence of Lithospermum erythrorhizon: insights into the phylogenetic relationship among Boraginaceae species and the maternal lineages of purple gromwells.</title>
        <authorList>
            <person name="Okada T."/>
            <person name="Watanabe K."/>
        </authorList>
    </citation>
    <scope>NUCLEOTIDE SEQUENCE [LARGE SCALE GENOMIC DNA]</scope>
</reference>
<organism evidence="1 2">
    <name type="scientific">Lithospermum erythrorhizon</name>
    <name type="common">Purple gromwell</name>
    <name type="synonym">Lithospermum officinale var. erythrorhizon</name>
    <dbReference type="NCBI Taxonomy" id="34254"/>
    <lineage>
        <taxon>Eukaryota</taxon>
        <taxon>Viridiplantae</taxon>
        <taxon>Streptophyta</taxon>
        <taxon>Embryophyta</taxon>
        <taxon>Tracheophyta</taxon>
        <taxon>Spermatophyta</taxon>
        <taxon>Magnoliopsida</taxon>
        <taxon>eudicotyledons</taxon>
        <taxon>Gunneridae</taxon>
        <taxon>Pentapetalae</taxon>
        <taxon>asterids</taxon>
        <taxon>lamiids</taxon>
        <taxon>Boraginales</taxon>
        <taxon>Boraginaceae</taxon>
        <taxon>Boraginoideae</taxon>
        <taxon>Lithospermeae</taxon>
        <taxon>Lithospermum</taxon>
    </lineage>
</organism>
<gene>
    <name evidence="1" type="ORF">LIER_14326</name>
</gene>
<proteinExistence type="predicted"/>
<comment type="caution">
    <text evidence="1">The sequence shown here is derived from an EMBL/GenBank/DDBJ whole genome shotgun (WGS) entry which is preliminary data.</text>
</comment>
<dbReference type="AlphaFoldDB" id="A0AAV3Q0E4"/>
<evidence type="ECO:0000313" key="1">
    <source>
        <dbReference type="EMBL" id="GAA0156960.1"/>
    </source>
</evidence>
<dbReference type="PANTHER" id="PTHR31973:SF187">
    <property type="entry name" value="MUTATOR TRANSPOSASE MUDRA PROTEIN"/>
    <property type="match status" value="1"/>
</dbReference>
<dbReference type="Proteomes" id="UP001454036">
    <property type="component" value="Unassembled WGS sequence"/>
</dbReference>
<name>A0AAV3Q0E4_LITER</name>
<keyword evidence="2" id="KW-1185">Reference proteome</keyword>
<dbReference type="PANTHER" id="PTHR31973">
    <property type="entry name" value="POLYPROTEIN, PUTATIVE-RELATED"/>
    <property type="match status" value="1"/>
</dbReference>
<accession>A0AAV3Q0E4</accession>